<dbReference type="AlphaFoldDB" id="A0A346ACR1"/>
<dbReference type="CDD" id="cd03794">
    <property type="entry name" value="GT4_WbuB-like"/>
    <property type="match status" value="1"/>
</dbReference>
<dbReference type="PANTHER" id="PTHR12526:SF622">
    <property type="entry name" value="GLYCOSYLTRANSFERASE (GROUP I)"/>
    <property type="match status" value="1"/>
</dbReference>
<evidence type="ECO:0000313" key="1">
    <source>
        <dbReference type="EMBL" id="AXL05023.1"/>
    </source>
</evidence>
<reference evidence="1" key="1">
    <citation type="submission" date="2018-06" db="EMBL/GenBank/DDBJ databases">
        <title>Genetic diversity of the Aeromonas Hydrophila O antigens and development of a suspension array for serotype detection.</title>
        <authorList>
            <person name="Cao H."/>
            <person name="Liu B."/>
        </authorList>
    </citation>
    <scope>NUCLEOTIDE SEQUENCE</scope>
    <source>
        <strain evidence="1">G5381</strain>
    </source>
</reference>
<accession>A0A346ACR1</accession>
<protein>
    <submittedName>
        <fullName evidence="1">Glycosyltransferase</fullName>
    </submittedName>
</protein>
<dbReference type="Pfam" id="PF13692">
    <property type="entry name" value="Glyco_trans_1_4"/>
    <property type="match status" value="1"/>
</dbReference>
<dbReference type="RefSeq" id="WP_323883179.1">
    <property type="nucleotide sequence ID" value="NZ_JAPECE010000004.1"/>
</dbReference>
<name>A0A346ACR1_AERHY</name>
<proteinExistence type="predicted"/>
<organism evidence="1">
    <name type="scientific">Aeromonas hydrophila</name>
    <dbReference type="NCBI Taxonomy" id="644"/>
    <lineage>
        <taxon>Bacteria</taxon>
        <taxon>Pseudomonadati</taxon>
        <taxon>Pseudomonadota</taxon>
        <taxon>Gammaproteobacteria</taxon>
        <taxon>Aeromonadales</taxon>
        <taxon>Aeromonadaceae</taxon>
        <taxon>Aeromonas</taxon>
    </lineage>
</organism>
<dbReference type="PANTHER" id="PTHR12526">
    <property type="entry name" value="GLYCOSYLTRANSFERASE"/>
    <property type="match status" value="1"/>
</dbReference>
<sequence length="405" mass="45930">MKKTVWYISKYFATKTEIAPGGRGWFLLQGLKNLGHNVIVVTSDSNALIEPISLKHKVTISDHDGLTVVWLKTIKYTVAKSFKRVLSWFDFEWNLFRLDKSELPTPDVIVVSSLSLLTILNGFILRKRYGCRLMFEIRDIWPLTIIEEGGFSRFNPFVLLLSFIEKLGYRYSDAIIGTMPNLSAHVANVCDTFAPVYCIPMGISPEAIENVEPIDAEYIKRYLSSNKFKIVYAGTIGITNALDVLFETANRVKSNMDIEFLIVGDGPLKSRYMAEYGHLPNVIFAPKVTKNQVQTLLSYCDIVYFSVFPSKVWEYGQSLNKVIDYMLSGKPIVASYDGYPSMINEAGCGDFVPAGDVDALQEKIIEFFTLSDDIRNNIGRKGKAWLLENRSYEMLSRQLSDILFK</sequence>
<gene>
    <name evidence="1" type="primary">gt2</name>
</gene>
<keyword evidence="1" id="KW-0808">Transferase</keyword>
<dbReference type="SUPFAM" id="SSF53756">
    <property type="entry name" value="UDP-Glycosyltransferase/glycogen phosphorylase"/>
    <property type="match status" value="1"/>
</dbReference>
<dbReference type="EMBL" id="MH449681">
    <property type="protein sequence ID" value="AXL05023.1"/>
    <property type="molecule type" value="Genomic_DNA"/>
</dbReference>
<dbReference type="GO" id="GO:0016740">
    <property type="term" value="F:transferase activity"/>
    <property type="evidence" value="ECO:0007669"/>
    <property type="project" value="UniProtKB-KW"/>
</dbReference>
<dbReference type="Gene3D" id="3.40.50.2000">
    <property type="entry name" value="Glycogen Phosphorylase B"/>
    <property type="match status" value="2"/>
</dbReference>